<proteinExistence type="predicted"/>
<dbReference type="Proteomes" id="UP000799754">
    <property type="component" value="Unassembled WGS sequence"/>
</dbReference>
<organism evidence="1 2">
    <name type="scientific">Macroventuria anomochaeta</name>
    <dbReference type="NCBI Taxonomy" id="301207"/>
    <lineage>
        <taxon>Eukaryota</taxon>
        <taxon>Fungi</taxon>
        <taxon>Dikarya</taxon>
        <taxon>Ascomycota</taxon>
        <taxon>Pezizomycotina</taxon>
        <taxon>Dothideomycetes</taxon>
        <taxon>Pleosporomycetidae</taxon>
        <taxon>Pleosporales</taxon>
        <taxon>Pleosporineae</taxon>
        <taxon>Didymellaceae</taxon>
        <taxon>Macroventuria</taxon>
    </lineage>
</organism>
<keyword evidence="2" id="KW-1185">Reference proteome</keyword>
<evidence type="ECO:0000313" key="2">
    <source>
        <dbReference type="Proteomes" id="UP000799754"/>
    </source>
</evidence>
<name>A0ACB6S6Z8_9PLEO</name>
<sequence>MSRRSPLHHARGSRIESMWYRQGIIASHQCASGSCYPSPVQADSSSRRGHSHLVANKMRLTITPEEYATHAVHALVTGADVVSSVDLRNSADDQSAHLVLVHNLAVDQTFDSIVFRQETSTRDSRILDTVRDPAGLLARRCVWAAEPRALLRLAIVILLTQDNRGRTRPEWDTQFIRLRVGSGKKVCCVGDYGGFDHVGCGARRRVGRIDAQRAAPRVYTDDDARVQQRFQKLTLAHFLHCDFVVLAGGLGSSEVSEISEVAGLA</sequence>
<accession>A0ACB6S6Z8</accession>
<dbReference type="EMBL" id="MU006708">
    <property type="protein sequence ID" value="KAF2629971.1"/>
    <property type="molecule type" value="Genomic_DNA"/>
</dbReference>
<reference evidence="1" key="1">
    <citation type="journal article" date="2020" name="Stud. Mycol.">
        <title>101 Dothideomycetes genomes: a test case for predicting lifestyles and emergence of pathogens.</title>
        <authorList>
            <person name="Haridas S."/>
            <person name="Albert R."/>
            <person name="Binder M."/>
            <person name="Bloem J."/>
            <person name="Labutti K."/>
            <person name="Salamov A."/>
            <person name="Andreopoulos B."/>
            <person name="Baker S."/>
            <person name="Barry K."/>
            <person name="Bills G."/>
            <person name="Bluhm B."/>
            <person name="Cannon C."/>
            <person name="Castanera R."/>
            <person name="Culley D."/>
            <person name="Daum C."/>
            <person name="Ezra D."/>
            <person name="Gonzalez J."/>
            <person name="Henrissat B."/>
            <person name="Kuo A."/>
            <person name="Liang C."/>
            <person name="Lipzen A."/>
            <person name="Lutzoni F."/>
            <person name="Magnuson J."/>
            <person name="Mondo S."/>
            <person name="Nolan M."/>
            <person name="Ohm R."/>
            <person name="Pangilinan J."/>
            <person name="Park H.-J."/>
            <person name="Ramirez L."/>
            <person name="Alfaro M."/>
            <person name="Sun H."/>
            <person name="Tritt A."/>
            <person name="Yoshinaga Y."/>
            <person name="Zwiers L.-H."/>
            <person name="Turgeon B."/>
            <person name="Goodwin S."/>
            <person name="Spatafora J."/>
            <person name="Crous P."/>
            <person name="Grigoriev I."/>
        </authorList>
    </citation>
    <scope>NUCLEOTIDE SEQUENCE</scope>
    <source>
        <strain evidence="1">CBS 525.71</strain>
    </source>
</reference>
<evidence type="ECO:0000313" key="1">
    <source>
        <dbReference type="EMBL" id="KAF2629971.1"/>
    </source>
</evidence>
<protein>
    <submittedName>
        <fullName evidence="1">Uncharacterized protein</fullName>
    </submittedName>
</protein>
<gene>
    <name evidence="1" type="ORF">BU25DRAFT_262257</name>
</gene>
<comment type="caution">
    <text evidence="1">The sequence shown here is derived from an EMBL/GenBank/DDBJ whole genome shotgun (WGS) entry which is preliminary data.</text>
</comment>